<dbReference type="Proteomes" id="UP001177670">
    <property type="component" value="Unassembled WGS sequence"/>
</dbReference>
<name>A0AA40KIT5_9HYME</name>
<accession>A0AA40KIT5</accession>
<keyword evidence="3" id="KW-1185">Reference proteome</keyword>
<feature type="region of interest" description="Disordered" evidence="1">
    <location>
        <begin position="1"/>
        <end position="25"/>
    </location>
</feature>
<evidence type="ECO:0000313" key="2">
    <source>
        <dbReference type="EMBL" id="KAK1121892.1"/>
    </source>
</evidence>
<protein>
    <submittedName>
        <fullName evidence="2">Uncharacterized protein</fullName>
    </submittedName>
</protein>
<sequence length="99" mass="11819">MAKKEKKEKDQGKKEKKRERERERKEDKDLFLIWIYTGVGCWVRRARPKYAAQVQRPGVIAEWPRVRKQEVARDEASRSESSPRWMVNECAARKETGED</sequence>
<evidence type="ECO:0000256" key="1">
    <source>
        <dbReference type="SAM" id="MobiDB-lite"/>
    </source>
</evidence>
<dbReference type="EMBL" id="JAHYIQ010000024">
    <property type="protein sequence ID" value="KAK1121892.1"/>
    <property type="molecule type" value="Genomic_DNA"/>
</dbReference>
<gene>
    <name evidence="2" type="ORF">K0M31_009742</name>
</gene>
<organism evidence="2 3">
    <name type="scientific">Melipona bicolor</name>
    <dbReference type="NCBI Taxonomy" id="60889"/>
    <lineage>
        <taxon>Eukaryota</taxon>
        <taxon>Metazoa</taxon>
        <taxon>Ecdysozoa</taxon>
        <taxon>Arthropoda</taxon>
        <taxon>Hexapoda</taxon>
        <taxon>Insecta</taxon>
        <taxon>Pterygota</taxon>
        <taxon>Neoptera</taxon>
        <taxon>Endopterygota</taxon>
        <taxon>Hymenoptera</taxon>
        <taxon>Apocrita</taxon>
        <taxon>Aculeata</taxon>
        <taxon>Apoidea</taxon>
        <taxon>Anthophila</taxon>
        <taxon>Apidae</taxon>
        <taxon>Melipona</taxon>
    </lineage>
</organism>
<evidence type="ECO:0000313" key="3">
    <source>
        <dbReference type="Proteomes" id="UP001177670"/>
    </source>
</evidence>
<comment type="caution">
    <text evidence="2">The sequence shown here is derived from an EMBL/GenBank/DDBJ whole genome shotgun (WGS) entry which is preliminary data.</text>
</comment>
<proteinExistence type="predicted"/>
<dbReference type="AlphaFoldDB" id="A0AA40KIT5"/>
<reference evidence="2" key="1">
    <citation type="submission" date="2021-10" db="EMBL/GenBank/DDBJ databases">
        <title>Melipona bicolor Genome sequencing and assembly.</title>
        <authorList>
            <person name="Araujo N.S."/>
            <person name="Arias M.C."/>
        </authorList>
    </citation>
    <scope>NUCLEOTIDE SEQUENCE</scope>
    <source>
        <strain evidence="2">USP_2M_L1-L4_2017</strain>
        <tissue evidence="2">Whole body</tissue>
    </source>
</reference>